<dbReference type="SUPFAM" id="SSF81383">
    <property type="entry name" value="F-box domain"/>
    <property type="match status" value="1"/>
</dbReference>
<dbReference type="Proteomes" id="UP000270094">
    <property type="component" value="Unassembled WGS sequence"/>
</dbReference>
<dbReference type="AlphaFoldDB" id="A0A3P7LR63"/>
<dbReference type="InterPro" id="IPR001810">
    <property type="entry name" value="F-box_dom"/>
</dbReference>
<dbReference type="PROSITE" id="PS50181">
    <property type="entry name" value="FBOX"/>
    <property type="match status" value="1"/>
</dbReference>
<name>A0A3P7LR63_STRVU</name>
<sequence length="120" mass="14033">MDFKDASVTFPFLQLPQELQLEVLRKLPPPDANRFRCASSKMYVMVEENRMSLARRKIRSVSIAPNWAELVPKRENIPAAERLNFEEAEFARLFRACDIDMLHIVNIIKEKLLVIETMRS</sequence>
<dbReference type="InterPro" id="IPR036047">
    <property type="entry name" value="F-box-like_dom_sf"/>
</dbReference>
<dbReference type="EMBL" id="UYYB01114082">
    <property type="protein sequence ID" value="VDM81688.1"/>
    <property type="molecule type" value="Genomic_DNA"/>
</dbReference>
<feature type="domain" description="F-box" evidence="1">
    <location>
        <begin position="9"/>
        <end position="58"/>
    </location>
</feature>
<organism evidence="2 3">
    <name type="scientific">Strongylus vulgaris</name>
    <name type="common">Blood worm</name>
    <dbReference type="NCBI Taxonomy" id="40348"/>
    <lineage>
        <taxon>Eukaryota</taxon>
        <taxon>Metazoa</taxon>
        <taxon>Ecdysozoa</taxon>
        <taxon>Nematoda</taxon>
        <taxon>Chromadorea</taxon>
        <taxon>Rhabditida</taxon>
        <taxon>Rhabditina</taxon>
        <taxon>Rhabditomorpha</taxon>
        <taxon>Strongyloidea</taxon>
        <taxon>Strongylidae</taxon>
        <taxon>Strongylus</taxon>
    </lineage>
</organism>
<evidence type="ECO:0000313" key="2">
    <source>
        <dbReference type="EMBL" id="VDM81688.1"/>
    </source>
</evidence>
<gene>
    <name evidence="2" type="ORF">SVUK_LOCUS16686</name>
</gene>
<evidence type="ECO:0000313" key="3">
    <source>
        <dbReference type="Proteomes" id="UP000270094"/>
    </source>
</evidence>
<dbReference type="Pfam" id="PF00646">
    <property type="entry name" value="F-box"/>
    <property type="match status" value="1"/>
</dbReference>
<dbReference type="OrthoDB" id="5831415at2759"/>
<accession>A0A3P7LR63</accession>
<keyword evidence="3" id="KW-1185">Reference proteome</keyword>
<protein>
    <recommendedName>
        <fullName evidence="1">F-box domain-containing protein</fullName>
    </recommendedName>
</protein>
<reference evidence="2 3" key="1">
    <citation type="submission" date="2018-11" db="EMBL/GenBank/DDBJ databases">
        <authorList>
            <consortium name="Pathogen Informatics"/>
        </authorList>
    </citation>
    <scope>NUCLEOTIDE SEQUENCE [LARGE SCALE GENOMIC DNA]</scope>
</reference>
<evidence type="ECO:0000259" key="1">
    <source>
        <dbReference type="PROSITE" id="PS50181"/>
    </source>
</evidence>
<proteinExistence type="predicted"/>